<dbReference type="GO" id="GO:0004930">
    <property type="term" value="F:G protein-coupled receptor activity"/>
    <property type="evidence" value="ECO:0007669"/>
    <property type="project" value="InterPro"/>
</dbReference>
<keyword evidence="17" id="KW-1185">Reference proteome</keyword>
<evidence type="ECO:0000256" key="4">
    <source>
        <dbReference type="ARBA" id="ARBA00022536"/>
    </source>
</evidence>
<protein>
    <submittedName>
        <fullName evidence="16">Uncharacterized protein</fullName>
    </submittedName>
</protein>
<accession>A7SP31</accession>
<comment type="subcellular location">
    <subcellularLocation>
        <location evidence="1">Cell membrane</location>
        <topology evidence="1">Multi-pass membrane protein</topology>
    </subcellularLocation>
</comment>
<dbReference type="InterPro" id="IPR046338">
    <property type="entry name" value="GAIN_dom_sf"/>
</dbReference>
<dbReference type="STRING" id="45351.A7SP31"/>
<feature type="transmembrane region" description="Helical" evidence="13">
    <location>
        <begin position="148"/>
        <end position="169"/>
    </location>
</feature>
<name>A7SP31_NEMVE</name>
<comment type="similarity">
    <text evidence="2">Belongs to the G-protein coupled receptor 2 family. Adhesion G-protein coupled receptor (ADGR) subfamily.</text>
</comment>
<dbReference type="Proteomes" id="UP000001593">
    <property type="component" value="Unassembled WGS sequence"/>
</dbReference>
<evidence type="ECO:0000256" key="1">
    <source>
        <dbReference type="ARBA" id="ARBA00004651"/>
    </source>
</evidence>
<organism evidence="16 17">
    <name type="scientific">Nematostella vectensis</name>
    <name type="common">Starlet sea anemone</name>
    <dbReference type="NCBI Taxonomy" id="45351"/>
    <lineage>
        <taxon>Eukaryota</taxon>
        <taxon>Metazoa</taxon>
        <taxon>Cnidaria</taxon>
        <taxon>Anthozoa</taxon>
        <taxon>Hexacorallia</taxon>
        <taxon>Actiniaria</taxon>
        <taxon>Edwardsiidae</taxon>
        <taxon>Nematostella</taxon>
    </lineage>
</organism>
<feature type="domain" description="GAIN-B" evidence="14">
    <location>
        <begin position="1"/>
        <end position="36"/>
    </location>
</feature>
<dbReference type="eggNOG" id="KOG4193">
    <property type="taxonomic scope" value="Eukaryota"/>
</dbReference>
<evidence type="ECO:0000256" key="10">
    <source>
        <dbReference type="ARBA" id="ARBA00023136"/>
    </source>
</evidence>
<keyword evidence="4" id="KW-0245">EGF-like domain</keyword>
<keyword evidence="8" id="KW-0106">Calcium</keyword>
<keyword evidence="12" id="KW-0325">Glycoprotein</keyword>
<dbReference type="PRINTS" id="PR00249">
    <property type="entry name" value="GPCRSECRETIN"/>
</dbReference>
<dbReference type="OMA" id="RHTSHVV"/>
<dbReference type="GO" id="GO:0007166">
    <property type="term" value="P:cell surface receptor signaling pathway"/>
    <property type="evidence" value="ECO:0007669"/>
    <property type="project" value="InterPro"/>
</dbReference>
<keyword evidence="3" id="KW-1003">Cell membrane</keyword>
<feature type="non-terminal residue" evidence="16">
    <location>
        <position position="292"/>
    </location>
</feature>
<keyword evidence="10 13" id="KW-0472">Membrane</keyword>
<evidence type="ECO:0000256" key="7">
    <source>
        <dbReference type="ARBA" id="ARBA00022737"/>
    </source>
</evidence>
<feature type="transmembrane region" description="Helical" evidence="13">
    <location>
        <begin position="236"/>
        <end position="254"/>
    </location>
</feature>
<feature type="domain" description="G-protein coupled receptors family 2 profile 2" evidence="15">
    <location>
        <begin position="45"/>
        <end position="284"/>
    </location>
</feature>
<evidence type="ECO:0000256" key="9">
    <source>
        <dbReference type="ARBA" id="ARBA00022989"/>
    </source>
</evidence>
<dbReference type="PANTHER" id="PTHR12011:SF347">
    <property type="entry name" value="FI21270P1-RELATED"/>
    <property type="match status" value="1"/>
</dbReference>
<evidence type="ECO:0000256" key="3">
    <source>
        <dbReference type="ARBA" id="ARBA00022475"/>
    </source>
</evidence>
<feature type="transmembrane region" description="Helical" evidence="13">
    <location>
        <begin position="260"/>
        <end position="283"/>
    </location>
</feature>
<evidence type="ECO:0000259" key="14">
    <source>
        <dbReference type="PROSITE" id="PS50221"/>
    </source>
</evidence>
<dbReference type="EMBL" id="DS469727">
    <property type="protein sequence ID" value="EDO34537.1"/>
    <property type="molecule type" value="Genomic_DNA"/>
</dbReference>
<feature type="transmembrane region" description="Helical" evidence="13">
    <location>
        <begin position="106"/>
        <end position="127"/>
    </location>
</feature>
<dbReference type="FunFam" id="1.20.1070.10:FF:000054">
    <property type="entry name" value="Adhesion G protein-coupled receptor E3"/>
    <property type="match status" value="1"/>
</dbReference>
<dbReference type="PROSITE" id="PS50221">
    <property type="entry name" value="GAIN_B"/>
    <property type="match status" value="1"/>
</dbReference>
<evidence type="ECO:0000256" key="6">
    <source>
        <dbReference type="ARBA" id="ARBA00022729"/>
    </source>
</evidence>
<proteinExistence type="inferred from homology"/>
<evidence type="ECO:0000256" key="5">
    <source>
        <dbReference type="ARBA" id="ARBA00022692"/>
    </source>
</evidence>
<dbReference type="Pfam" id="PF00002">
    <property type="entry name" value="7tm_2"/>
    <property type="match status" value="1"/>
</dbReference>
<keyword evidence="11" id="KW-1015">Disulfide bond</keyword>
<dbReference type="KEGG" id="nve:5505881"/>
<dbReference type="InterPro" id="IPR000203">
    <property type="entry name" value="GPS"/>
</dbReference>
<gene>
    <name evidence="16" type="ORF">NEMVEDRAFT_v1g125574</name>
</gene>
<feature type="transmembrane region" description="Helical" evidence="13">
    <location>
        <begin position="189"/>
        <end position="215"/>
    </location>
</feature>
<dbReference type="HOGENOM" id="CLU_002753_3_1_1"/>
<keyword evidence="9 13" id="KW-1133">Transmembrane helix</keyword>
<dbReference type="PANTHER" id="PTHR12011">
    <property type="entry name" value="ADHESION G-PROTEIN COUPLED RECEPTOR"/>
    <property type="match status" value="1"/>
</dbReference>
<dbReference type="InParanoid" id="A7SP31"/>
<sequence length="292" mass="32402">WESDGVVTNSSSDNHVECLTHHLTSFAVLMQHTDIPLTEPEKLSLQIITYIGCGISSVALLITLVIFLSIESLSTERHRIHLNLVLALFLAQILFLSGINATGNKIGCQVVAAFLHYFYTVAFTWMLNEGVHLYLKVVKVFRIENVRLLHYYIFGWGFPAVIVGISAAIKPNSYGTESICWLSLSDDFVWAFIGPVTFIIAINCLILIVVVKTIVNSASTVKNSDHAHIRAGVKGALVLMPLLGVSWISGLLAVNKDTVFFQYVFAITNSFQGFLIFLLHVVFNTEVRINLC</sequence>
<dbReference type="PROSITE" id="PS50261">
    <property type="entry name" value="G_PROTEIN_RECEP_F2_4"/>
    <property type="match status" value="1"/>
</dbReference>
<dbReference type="Gene3D" id="2.60.220.50">
    <property type="match status" value="1"/>
</dbReference>
<evidence type="ECO:0000313" key="16">
    <source>
        <dbReference type="EMBL" id="EDO34537.1"/>
    </source>
</evidence>
<evidence type="ECO:0000256" key="8">
    <source>
        <dbReference type="ARBA" id="ARBA00022837"/>
    </source>
</evidence>
<feature type="transmembrane region" description="Helical" evidence="13">
    <location>
        <begin position="80"/>
        <end position="100"/>
    </location>
</feature>
<evidence type="ECO:0000313" key="17">
    <source>
        <dbReference type="Proteomes" id="UP000001593"/>
    </source>
</evidence>
<evidence type="ECO:0000259" key="15">
    <source>
        <dbReference type="PROSITE" id="PS50261"/>
    </source>
</evidence>
<evidence type="ECO:0000256" key="12">
    <source>
        <dbReference type="ARBA" id="ARBA00023180"/>
    </source>
</evidence>
<dbReference type="InterPro" id="IPR000832">
    <property type="entry name" value="GPCR_2_secretin-like"/>
</dbReference>
<keyword evidence="5 13" id="KW-0812">Transmembrane</keyword>
<dbReference type="GO" id="GO:0005886">
    <property type="term" value="C:plasma membrane"/>
    <property type="evidence" value="ECO:0000318"/>
    <property type="project" value="GO_Central"/>
</dbReference>
<keyword evidence="6" id="KW-0732">Signal</keyword>
<feature type="transmembrane region" description="Helical" evidence="13">
    <location>
        <begin position="47"/>
        <end position="68"/>
    </location>
</feature>
<dbReference type="InterPro" id="IPR057244">
    <property type="entry name" value="GAIN_B"/>
</dbReference>
<dbReference type="Pfam" id="PF01825">
    <property type="entry name" value="GPS"/>
    <property type="match status" value="1"/>
</dbReference>
<reference evidence="16 17" key="1">
    <citation type="journal article" date="2007" name="Science">
        <title>Sea anemone genome reveals ancestral eumetazoan gene repertoire and genomic organization.</title>
        <authorList>
            <person name="Putnam N.H."/>
            <person name="Srivastava M."/>
            <person name="Hellsten U."/>
            <person name="Dirks B."/>
            <person name="Chapman J."/>
            <person name="Salamov A."/>
            <person name="Terry A."/>
            <person name="Shapiro H."/>
            <person name="Lindquist E."/>
            <person name="Kapitonov V.V."/>
            <person name="Jurka J."/>
            <person name="Genikhovich G."/>
            <person name="Grigoriev I.V."/>
            <person name="Lucas S.M."/>
            <person name="Steele R.E."/>
            <person name="Finnerty J.R."/>
            <person name="Technau U."/>
            <person name="Martindale M.Q."/>
            <person name="Rokhsar D.S."/>
        </authorList>
    </citation>
    <scope>NUCLEOTIDE SEQUENCE [LARGE SCALE GENOMIC DNA]</scope>
    <source>
        <strain evidence="17">CH2 X CH6</strain>
    </source>
</reference>
<evidence type="ECO:0000256" key="2">
    <source>
        <dbReference type="ARBA" id="ARBA00007343"/>
    </source>
</evidence>
<dbReference type="PhylomeDB" id="A7SP31"/>
<dbReference type="Gene3D" id="1.20.1070.10">
    <property type="entry name" value="Rhodopsin 7-helix transmembrane proteins"/>
    <property type="match status" value="1"/>
</dbReference>
<evidence type="ECO:0000256" key="13">
    <source>
        <dbReference type="SAM" id="Phobius"/>
    </source>
</evidence>
<keyword evidence="7" id="KW-0677">Repeat</keyword>
<dbReference type="InterPro" id="IPR017981">
    <property type="entry name" value="GPCR_2-like_7TM"/>
</dbReference>
<dbReference type="AlphaFoldDB" id="A7SP31"/>
<evidence type="ECO:0000256" key="11">
    <source>
        <dbReference type="ARBA" id="ARBA00023157"/>
    </source>
</evidence>